<comment type="similarity">
    <text evidence="1">Belongs to the universal ribosomal protein uL4 family.</text>
</comment>
<dbReference type="OrthoDB" id="275876at2759"/>
<feature type="region of interest" description="Disordered" evidence="5">
    <location>
        <begin position="89"/>
        <end position="124"/>
    </location>
</feature>
<dbReference type="NCBIfam" id="TIGR03953">
    <property type="entry name" value="rplD_bact"/>
    <property type="match status" value="1"/>
</dbReference>
<evidence type="ECO:0000256" key="4">
    <source>
        <dbReference type="ARBA" id="ARBA00040565"/>
    </source>
</evidence>
<evidence type="ECO:0000256" key="1">
    <source>
        <dbReference type="ARBA" id="ARBA00010528"/>
    </source>
</evidence>
<dbReference type="PANTHER" id="PTHR10746">
    <property type="entry name" value="50S RIBOSOMAL PROTEIN L4"/>
    <property type="match status" value="1"/>
</dbReference>
<reference evidence="6" key="2">
    <citation type="submission" date="2017-05" db="UniProtKB">
        <authorList>
            <consortium name="EnsemblMetazoa"/>
        </authorList>
    </citation>
    <scope>IDENTIFICATION</scope>
</reference>
<dbReference type="InParanoid" id="A0A1X7UUM1"/>
<protein>
    <recommendedName>
        <fullName evidence="4">Large ribosomal subunit protein uL4m</fullName>
    </recommendedName>
</protein>
<accession>A0A1X7UUM1</accession>
<keyword evidence="3" id="KW-0687">Ribonucleoprotein</keyword>
<dbReference type="EnsemblMetazoa" id="Aqu2.1.31675_001">
    <property type="protein sequence ID" value="Aqu2.1.31675_001"/>
    <property type="gene ID" value="Aqu2.1.31675"/>
</dbReference>
<dbReference type="GO" id="GO:0006412">
    <property type="term" value="P:translation"/>
    <property type="evidence" value="ECO:0007669"/>
    <property type="project" value="InterPro"/>
</dbReference>
<name>A0A1X7UUM1_AMPQE</name>
<dbReference type="GO" id="GO:0003735">
    <property type="term" value="F:structural constituent of ribosome"/>
    <property type="evidence" value="ECO:0007669"/>
    <property type="project" value="InterPro"/>
</dbReference>
<dbReference type="eggNOG" id="KOG1624">
    <property type="taxonomic scope" value="Eukaryota"/>
</dbReference>
<dbReference type="GO" id="GO:0005840">
    <property type="term" value="C:ribosome"/>
    <property type="evidence" value="ECO:0007669"/>
    <property type="project" value="UniProtKB-KW"/>
</dbReference>
<gene>
    <name evidence="6" type="primary">100639486</name>
</gene>
<dbReference type="InterPro" id="IPR002136">
    <property type="entry name" value="Ribosomal_uL4"/>
</dbReference>
<organism evidence="6">
    <name type="scientific">Amphimedon queenslandica</name>
    <name type="common">Sponge</name>
    <dbReference type="NCBI Taxonomy" id="400682"/>
    <lineage>
        <taxon>Eukaryota</taxon>
        <taxon>Metazoa</taxon>
        <taxon>Porifera</taxon>
        <taxon>Demospongiae</taxon>
        <taxon>Heteroscleromorpha</taxon>
        <taxon>Haplosclerida</taxon>
        <taxon>Niphatidae</taxon>
        <taxon>Amphimedon</taxon>
    </lineage>
</organism>
<evidence type="ECO:0000256" key="3">
    <source>
        <dbReference type="ARBA" id="ARBA00023274"/>
    </source>
</evidence>
<dbReference type="STRING" id="400682.A0A1X7UUM1"/>
<keyword evidence="2" id="KW-0689">Ribosomal protein</keyword>
<dbReference type="Proteomes" id="UP000007879">
    <property type="component" value="Unassembled WGS sequence"/>
</dbReference>
<dbReference type="HAMAP" id="MF_01328_B">
    <property type="entry name" value="Ribosomal_uL4_B"/>
    <property type="match status" value="1"/>
</dbReference>
<proteinExistence type="inferred from homology"/>
<evidence type="ECO:0000256" key="2">
    <source>
        <dbReference type="ARBA" id="ARBA00022980"/>
    </source>
</evidence>
<dbReference type="Pfam" id="PF00573">
    <property type="entry name" value="Ribosomal_L4"/>
    <property type="match status" value="1"/>
</dbReference>
<dbReference type="AlphaFoldDB" id="A0A1X7UUM1"/>
<dbReference type="Gene3D" id="3.40.1370.10">
    <property type="match status" value="1"/>
</dbReference>
<evidence type="ECO:0000313" key="6">
    <source>
        <dbReference type="EnsemblMetazoa" id="Aqu2.1.31675_001"/>
    </source>
</evidence>
<dbReference type="InterPro" id="IPR013005">
    <property type="entry name" value="Ribosomal_uL4-like"/>
</dbReference>
<dbReference type="KEGG" id="aqu:100639486"/>
<dbReference type="EnsemblMetazoa" id="XM_003386632.3">
    <property type="protein sequence ID" value="XP_003386680.1"/>
    <property type="gene ID" value="LOC100639486"/>
</dbReference>
<dbReference type="OMA" id="PQVHILE"/>
<dbReference type="GO" id="GO:1990904">
    <property type="term" value="C:ribonucleoprotein complex"/>
    <property type="evidence" value="ECO:0007669"/>
    <property type="project" value="UniProtKB-KW"/>
</dbReference>
<dbReference type="InterPro" id="IPR023574">
    <property type="entry name" value="Ribosomal_uL4_dom_sf"/>
</dbReference>
<evidence type="ECO:0000256" key="5">
    <source>
        <dbReference type="SAM" id="MobiDB-lite"/>
    </source>
</evidence>
<dbReference type="SUPFAM" id="SSF52166">
    <property type="entry name" value="Ribosomal protein L4"/>
    <property type="match status" value="1"/>
</dbReference>
<keyword evidence="7" id="KW-1185">Reference proteome</keyword>
<reference evidence="7" key="1">
    <citation type="journal article" date="2010" name="Nature">
        <title>The Amphimedon queenslandica genome and the evolution of animal complexity.</title>
        <authorList>
            <person name="Srivastava M."/>
            <person name="Simakov O."/>
            <person name="Chapman J."/>
            <person name="Fahey B."/>
            <person name="Gauthier M.E."/>
            <person name="Mitros T."/>
            <person name="Richards G.S."/>
            <person name="Conaco C."/>
            <person name="Dacre M."/>
            <person name="Hellsten U."/>
            <person name="Larroux C."/>
            <person name="Putnam N.H."/>
            <person name="Stanke M."/>
            <person name="Adamska M."/>
            <person name="Darling A."/>
            <person name="Degnan S.M."/>
            <person name="Oakley T.H."/>
            <person name="Plachetzki D.C."/>
            <person name="Zhai Y."/>
            <person name="Adamski M."/>
            <person name="Calcino A."/>
            <person name="Cummins S.F."/>
            <person name="Goodstein D.M."/>
            <person name="Harris C."/>
            <person name="Jackson D.J."/>
            <person name="Leys S.P."/>
            <person name="Shu S."/>
            <person name="Woodcroft B.J."/>
            <person name="Vervoort M."/>
            <person name="Kosik K.S."/>
            <person name="Manning G."/>
            <person name="Degnan B.M."/>
            <person name="Rokhsar D.S."/>
        </authorList>
    </citation>
    <scope>NUCLEOTIDE SEQUENCE [LARGE SCALE GENOMIC DNA]</scope>
</reference>
<sequence>MSFCKALVNHPLRLVSLCKGFSSIGSFSHIQKDWDEYYQPETWLTSFETGERLGIFKLDNRVFSCSPRLDILQRVVIWQLAKKRAGTAKVKTRGEVRGGGRKPWPQKGHGQARQGSIRAPHWKGGGVVHGPRGNADYSYTLPKKVKALGLCTALSVKYTQNDLMVVDDLTVNNNNTKNLLRILDIHGLKSVLLVDGGDYVNMSIAMSGGNIPHVDLLPSTGLNVVSILSRDKLVLTLGAVRMIENRLCNLLY</sequence>
<dbReference type="PANTHER" id="PTHR10746:SF6">
    <property type="entry name" value="LARGE RIBOSOMAL SUBUNIT PROTEIN UL4M"/>
    <property type="match status" value="1"/>
</dbReference>
<evidence type="ECO:0000313" key="7">
    <source>
        <dbReference type="Proteomes" id="UP000007879"/>
    </source>
</evidence>